<comment type="caution">
    <text evidence="1">The sequence shown here is derived from an EMBL/GenBank/DDBJ whole genome shotgun (WGS) entry which is preliminary data.</text>
</comment>
<name>A0A852X339_9MICO</name>
<keyword evidence="2" id="KW-1185">Reference proteome</keyword>
<dbReference type="EMBL" id="JACCFI010000001">
    <property type="protein sequence ID" value="NYG20465.1"/>
    <property type="molecule type" value="Genomic_DNA"/>
</dbReference>
<reference evidence="1 2" key="1">
    <citation type="submission" date="2020-07" db="EMBL/GenBank/DDBJ databases">
        <title>Sequencing the genomes of 1000 actinobacteria strains.</title>
        <authorList>
            <person name="Klenk H.-P."/>
        </authorList>
    </citation>
    <scope>NUCLEOTIDE SEQUENCE [LARGE SCALE GENOMIC DNA]</scope>
    <source>
        <strain evidence="1 2">DSM 8598</strain>
    </source>
</reference>
<evidence type="ECO:0000313" key="2">
    <source>
        <dbReference type="Proteomes" id="UP000549066"/>
    </source>
</evidence>
<sequence>MTDPVRTIADRVRTRVLRDGVDLARDDSAAARYAHEGVRRYSERALSGAHAQLGDELAATREVVASITGSAAAEPDLCGVAAATSGLGEDPDVASNAR</sequence>
<protein>
    <submittedName>
        <fullName evidence="1">Uncharacterized protein</fullName>
    </submittedName>
</protein>
<accession>A0A852X339</accession>
<gene>
    <name evidence="1" type="ORF">BJY17_001212</name>
</gene>
<dbReference type="RefSeq" id="WP_179550580.1">
    <property type="nucleotide sequence ID" value="NZ_JACCFI010000001.1"/>
</dbReference>
<organism evidence="1 2">
    <name type="scientific">Agromyces hippuratus</name>
    <dbReference type="NCBI Taxonomy" id="286438"/>
    <lineage>
        <taxon>Bacteria</taxon>
        <taxon>Bacillati</taxon>
        <taxon>Actinomycetota</taxon>
        <taxon>Actinomycetes</taxon>
        <taxon>Micrococcales</taxon>
        <taxon>Microbacteriaceae</taxon>
        <taxon>Agromyces</taxon>
    </lineage>
</organism>
<proteinExistence type="predicted"/>
<evidence type="ECO:0000313" key="1">
    <source>
        <dbReference type="EMBL" id="NYG20465.1"/>
    </source>
</evidence>
<dbReference type="Proteomes" id="UP000549066">
    <property type="component" value="Unassembled WGS sequence"/>
</dbReference>
<dbReference type="AlphaFoldDB" id="A0A852X339"/>